<dbReference type="Gene3D" id="3.40.50.2020">
    <property type="match status" value="1"/>
</dbReference>
<dbReference type="PANTHER" id="PTHR32315:SF3">
    <property type="entry name" value="ADENINE PHOSPHORIBOSYLTRANSFERASE"/>
    <property type="match status" value="1"/>
</dbReference>
<dbReference type="GO" id="GO:0006168">
    <property type="term" value="P:adenine salvage"/>
    <property type="evidence" value="ECO:0007669"/>
    <property type="project" value="InterPro"/>
</dbReference>
<dbReference type="RefSeq" id="WP_161826006.1">
    <property type="nucleotide sequence ID" value="NZ_WVIC01000028.1"/>
</dbReference>
<proteinExistence type="inferred from homology"/>
<evidence type="ECO:0000256" key="8">
    <source>
        <dbReference type="ARBA" id="ARBA00022490"/>
    </source>
</evidence>
<keyword evidence="8 12" id="KW-0963">Cytoplasm</keyword>
<dbReference type="SUPFAM" id="SSF53271">
    <property type="entry name" value="PRTase-like"/>
    <property type="match status" value="1"/>
</dbReference>
<feature type="domain" description="Phosphoribosyltransferase" evidence="13">
    <location>
        <begin position="68"/>
        <end position="176"/>
    </location>
</feature>
<comment type="subunit">
    <text evidence="6 12">Homodimer.</text>
</comment>
<dbReference type="InterPro" id="IPR029057">
    <property type="entry name" value="PRTase-like"/>
</dbReference>
<dbReference type="AlphaFoldDB" id="A0A8K2A8W6"/>
<comment type="subcellular location">
    <subcellularLocation>
        <location evidence="3 12">Cytoplasm</location>
    </subcellularLocation>
</comment>
<dbReference type="UniPathway" id="UPA00588">
    <property type="reaction ID" value="UER00646"/>
</dbReference>
<dbReference type="HAMAP" id="MF_00004">
    <property type="entry name" value="Aden_phosphoribosyltr"/>
    <property type="match status" value="1"/>
</dbReference>
<evidence type="ECO:0000313" key="14">
    <source>
        <dbReference type="EMBL" id="NCJ07525.1"/>
    </source>
</evidence>
<dbReference type="CDD" id="cd06223">
    <property type="entry name" value="PRTases_typeI"/>
    <property type="match status" value="1"/>
</dbReference>
<evidence type="ECO:0000256" key="3">
    <source>
        <dbReference type="ARBA" id="ARBA00004496"/>
    </source>
</evidence>
<dbReference type="Proteomes" id="UP000607397">
    <property type="component" value="Unassembled WGS sequence"/>
</dbReference>
<evidence type="ECO:0000256" key="6">
    <source>
        <dbReference type="ARBA" id="ARBA00011738"/>
    </source>
</evidence>
<name>A0A8K2A8W6_9CYAN</name>
<dbReference type="InterPro" id="IPR050054">
    <property type="entry name" value="UPRTase/APRTase"/>
</dbReference>
<keyword evidence="15" id="KW-1185">Reference proteome</keyword>
<evidence type="ECO:0000256" key="1">
    <source>
        <dbReference type="ARBA" id="ARBA00000868"/>
    </source>
</evidence>
<reference evidence="14" key="1">
    <citation type="submission" date="2019-12" db="EMBL/GenBank/DDBJ databases">
        <title>High-Quality draft genome sequences of three cyanobacteria isolated from the limestone walls of the Old Cathedral of Coimbra.</title>
        <authorList>
            <person name="Tiago I."/>
            <person name="Soares F."/>
            <person name="Portugal A."/>
        </authorList>
    </citation>
    <scope>NUCLEOTIDE SEQUENCE [LARGE SCALE GENOMIC DNA]</scope>
    <source>
        <strain evidence="14">C</strain>
    </source>
</reference>
<organism evidence="14 15">
    <name type="scientific">Petrachloros mirabilis ULC683</name>
    <dbReference type="NCBI Taxonomy" id="2781853"/>
    <lineage>
        <taxon>Bacteria</taxon>
        <taxon>Bacillati</taxon>
        <taxon>Cyanobacteriota</taxon>
        <taxon>Cyanophyceae</taxon>
        <taxon>Synechococcales</taxon>
        <taxon>Petrachlorosaceae</taxon>
        <taxon>Petrachloros</taxon>
        <taxon>Petrachloros mirabilis</taxon>
    </lineage>
</organism>
<comment type="function">
    <text evidence="2 12">Catalyzes a salvage reaction resulting in the formation of AMP, that is energically less costly than de novo synthesis.</text>
</comment>
<dbReference type="Pfam" id="PF00156">
    <property type="entry name" value="Pribosyltran"/>
    <property type="match status" value="1"/>
</dbReference>
<evidence type="ECO:0000256" key="12">
    <source>
        <dbReference type="HAMAP-Rule" id="MF_00004"/>
    </source>
</evidence>
<evidence type="ECO:0000256" key="10">
    <source>
        <dbReference type="ARBA" id="ARBA00022679"/>
    </source>
</evidence>
<dbReference type="PANTHER" id="PTHR32315">
    <property type="entry name" value="ADENINE PHOSPHORIBOSYLTRANSFERASE"/>
    <property type="match status" value="1"/>
</dbReference>
<gene>
    <name evidence="12" type="primary">apt</name>
    <name evidence="14" type="ORF">GS597_13605</name>
</gene>
<comment type="caution">
    <text evidence="14">The sequence shown here is derived from an EMBL/GenBank/DDBJ whole genome shotgun (WGS) entry which is preliminary data.</text>
</comment>
<dbReference type="GO" id="GO:0044209">
    <property type="term" value="P:AMP salvage"/>
    <property type="evidence" value="ECO:0007669"/>
    <property type="project" value="UniProtKB-UniRule"/>
</dbReference>
<dbReference type="GO" id="GO:0002055">
    <property type="term" value="F:adenine binding"/>
    <property type="evidence" value="ECO:0007669"/>
    <property type="project" value="TreeGrafter"/>
</dbReference>
<evidence type="ECO:0000313" key="15">
    <source>
        <dbReference type="Proteomes" id="UP000607397"/>
    </source>
</evidence>
<dbReference type="NCBIfam" id="NF002636">
    <property type="entry name" value="PRK02304.1-5"/>
    <property type="match status" value="1"/>
</dbReference>
<dbReference type="GO" id="GO:0003999">
    <property type="term" value="F:adenine phosphoribosyltransferase activity"/>
    <property type="evidence" value="ECO:0007669"/>
    <property type="project" value="UniProtKB-UniRule"/>
</dbReference>
<dbReference type="InterPro" id="IPR005764">
    <property type="entry name" value="Ade_phspho_trans"/>
</dbReference>
<dbReference type="GO" id="GO:0006166">
    <property type="term" value="P:purine ribonucleoside salvage"/>
    <property type="evidence" value="ECO:0007669"/>
    <property type="project" value="UniProtKB-KW"/>
</dbReference>
<evidence type="ECO:0000256" key="11">
    <source>
        <dbReference type="ARBA" id="ARBA00022726"/>
    </source>
</evidence>
<dbReference type="GO" id="GO:0016208">
    <property type="term" value="F:AMP binding"/>
    <property type="evidence" value="ECO:0007669"/>
    <property type="project" value="TreeGrafter"/>
</dbReference>
<keyword evidence="10 12" id="KW-0808">Transferase</keyword>
<protein>
    <recommendedName>
        <fullName evidence="7 12">Adenine phosphoribosyltransferase</fullName>
        <shortName evidence="12">APRT</shortName>
        <ecNumber evidence="7 12">2.4.2.7</ecNumber>
    </recommendedName>
</protein>
<accession>A0A8K2A8W6</accession>
<evidence type="ECO:0000256" key="9">
    <source>
        <dbReference type="ARBA" id="ARBA00022676"/>
    </source>
</evidence>
<evidence type="ECO:0000256" key="7">
    <source>
        <dbReference type="ARBA" id="ARBA00011893"/>
    </source>
</evidence>
<dbReference type="EMBL" id="WVIC01000028">
    <property type="protein sequence ID" value="NCJ07525.1"/>
    <property type="molecule type" value="Genomic_DNA"/>
</dbReference>
<dbReference type="GO" id="GO:0005737">
    <property type="term" value="C:cytoplasm"/>
    <property type="evidence" value="ECO:0007669"/>
    <property type="project" value="UniProtKB-SubCell"/>
</dbReference>
<evidence type="ECO:0000256" key="2">
    <source>
        <dbReference type="ARBA" id="ARBA00003968"/>
    </source>
</evidence>
<evidence type="ECO:0000259" key="13">
    <source>
        <dbReference type="Pfam" id="PF00156"/>
    </source>
</evidence>
<dbReference type="InterPro" id="IPR000836">
    <property type="entry name" value="PRTase_dom"/>
</dbReference>
<comment type="similarity">
    <text evidence="5 12">Belongs to the purine/pyrimidine phosphoribosyltransferase family.</text>
</comment>
<keyword evidence="11 12" id="KW-0660">Purine salvage</keyword>
<comment type="catalytic activity">
    <reaction evidence="1 12">
        <text>AMP + diphosphate = 5-phospho-alpha-D-ribose 1-diphosphate + adenine</text>
        <dbReference type="Rhea" id="RHEA:16609"/>
        <dbReference type="ChEBI" id="CHEBI:16708"/>
        <dbReference type="ChEBI" id="CHEBI:33019"/>
        <dbReference type="ChEBI" id="CHEBI:58017"/>
        <dbReference type="ChEBI" id="CHEBI:456215"/>
        <dbReference type="EC" id="2.4.2.7"/>
    </reaction>
</comment>
<sequence length="190" mass="20570">MNTETVPDLEVQKALSLDLQSAFLEHVHEIEHFPIENILFKDIAPVLAQPGMLNRAVSTISPVVTALQPDKILAVDARGFILGAALADRSEAGLVMVRKPGKLPGSVHRFAYTCEYSSGHLEVTYGVVKPGDRCLIVDDLLATGGTARATADFTLECGAAVLGYCFMVEIEALEGRKRLHDGPVHTIFRC</sequence>
<evidence type="ECO:0000256" key="5">
    <source>
        <dbReference type="ARBA" id="ARBA00008391"/>
    </source>
</evidence>
<dbReference type="EC" id="2.4.2.7" evidence="7 12"/>
<dbReference type="FunFam" id="3.40.50.2020:FF:000004">
    <property type="entry name" value="Adenine phosphoribosyltransferase"/>
    <property type="match status" value="1"/>
</dbReference>
<keyword evidence="9 12" id="KW-0328">Glycosyltransferase</keyword>
<comment type="pathway">
    <text evidence="4 12">Purine metabolism; AMP biosynthesis via salvage pathway; AMP from adenine: step 1/1.</text>
</comment>
<evidence type="ECO:0000256" key="4">
    <source>
        <dbReference type="ARBA" id="ARBA00004659"/>
    </source>
</evidence>